<dbReference type="Proteomes" id="UP000664940">
    <property type="component" value="Unassembled WGS sequence"/>
</dbReference>
<accession>A0A834APV1</accession>
<evidence type="ECO:0000313" key="3">
    <source>
        <dbReference type="Proteomes" id="UP000664940"/>
    </source>
</evidence>
<gene>
    <name evidence="2" type="ORF">HJG60_010683</name>
</gene>
<dbReference type="AlphaFoldDB" id="A0A834APV1"/>
<name>A0A834APV1_9CHIR</name>
<comment type="caution">
    <text evidence="2">The sequence shown here is derived from an EMBL/GenBank/DDBJ whole genome shotgun (WGS) entry which is preliminary data.</text>
</comment>
<sequence length="121" mass="14256">MWSVLLRLILQPCESTFPSDFTNEVCFNTRSFLCYKYLHNWNAEKRYDLQTCFLYLFSFLKIYLLLFSDSCPFVFPIAQPYPDPPLLQPIPPIVRACVLLMRASLKSTPALERAIRIFLHQ</sequence>
<feature type="chain" id="PRO_5032585975" evidence="1">
    <location>
        <begin position="16"/>
        <end position="121"/>
    </location>
</feature>
<evidence type="ECO:0000256" key="1">
    <source>
        <dbReference type="SAM" id="SignalP"/>
    </source>
</evidence>
<reference evidence="2 3" key="1">
    <citation type="journal article" date="2020" name="Nature">
        <title>Six reference-quality genomes reveal evolution of bat adaptations.</title>
        <authorList>
            <person name="Jebb D."/>
            <person name="Huang Z."/>
            <person name="Pippel M."/>
            <person name="Hughes G.M."/>
            <person name="Lavrichenko K."/>
            <person name="Devanna P."/>
            <person name="Winkler S."/>
            <person name="Jermiin L.S."/>
            <person name="Skirmuntt E.C."/>
            <person name="Katzourakis A."/>
            <person name="Burkitt-Gray L."/>
            <person name="Ray D.A."/>
            <person name="Sullivan K.A.M."/>
            <person name="Roscito J.G."/>
            <person name="Kirilenko B.M."/>
            <person name="Davalos L.M."/>
            <person name="Corthals A.P."/>
            <person name="Power M.L."/>
            <person name="Jones G."/>
            <person name="Ransome R.D."/>
            <person name="Dechmann D.K.N."/>
            <person name="Locatelli A.G."/>
            <person name="Puechmaille S.J."/>
            <person name="Fedrigo O."/>
            <person name="Jarvis E.D."/>
            <person name="Hiller M."/>
            <person name="Vernes S.C."/>
            <person name="Myers E.W."/>
            <person name="Teeling E.C."/>
        </authorList>
    </citation>
    <scope>NUCLEOTIDE SEQUENCE [LARGE SCALE GENOMIC DNA]</scope>
    <source>
        <strain evidence="2">Bat1K_MPI-CBG_1</strain>
    </source>
</reference>
<organism evidence="2 3">
    <name type="scientific">Phyllostomus discolor</name>
    <name type="common">pale spear-nosed bat</name>
    <dbReference type="NCBI Taxonomy" id="89673"/>
    <lineage>
        <taxon>Eukaryota</taxon>
        <taxon>Metazoa</taxon>
        <taxon>Chordata</taxon>
        <taxon>Craniata</taxon>
        <taxon>Vertebrata</taxon>
        <taxon>Euteleostomi</taxon>
        <taxon>Mammalia</taxon>
        <taxon>Eutheria</taxon>
        <taxon>Laurasiatheria</taxon>
        <taxon>Chiroptera</taxon>
        <taxon>Yangochiroptera</taxon>
        <taxon>Phyllostomidae</taxon>
        <taxon>Phyllostominae</taxon>
        <taxon>Phyllostomus</taxon>
    </lineage>
</organism>
<keyword evidence="1" id="KW-0732">Signal</keyword>
<protein>
    <submittedName>
        <fullName evidence="2">Uncharacterized protein</fullName>
    </submittedName>
</protein>
<proteinExistence type="predicted"/>
<dbReference type="EMBL" id="JABVXQ010000004">
    <property type="protein sequence ID" value="KAF6114749.1"/>
    <property type="molecule type" value="Genomic_DNA"/>
</dbReference>
<feature type="signal peptide" evidence="1">
    <location>
        <begin position="1"/>
        <end position="15"/>
    </location>
</feature>
<evidence type="ECO:0000313" key="2">
    <source>
        <dbReference type="EMBL" id="KAF6114749.1"/>
    </source>
</evidence>